<evidence type="ECO:0000259" key="3">
    <source>
        <dbReference type="SMART" id="SM00226"/>
    </source>
</evidence>
<keyword evidence="5" id="KW-1185">Reference proteome</keyword>
<dbReference type="InterPro" id="IPR023485">
    <property type="entry name" value="Ptyr_pPase"/>
</dbReference>
<protein>
    <submittedName>
        <fullName evidence="4">Ribose 5-phosphate isomerase B</fullName>
        <ecNumber evidence="4">5.3.1.6</ecNumber>
    </submittedName>
</protein>
<dbReference type="InterPro" id="IPR003500">
    <property type="entry name" value="RpiB_LacA_LacB"/>
</dbReference>
<keyword evidence="2 4" id="KW-0413">Isomerase</keyword>
<feature type="domain" description="Phosphotyrosine protein phosphatase I" evidence="3">
    <location>
        <begin position="1"/>
        <end position="132"/>
    </location>
</feature>
<dbReference type="NCBIfam" id="TIGR01120">
    <property type="entry name" value="rpiB"/>
    <property type="match status" value="1"/>
</dbReference>
<accession>A0A8A7KEP7</accession>
<dbReference type="EMBL" id="CP046640">
    <property type="protein sequence ID" value="QTL99891.1"/>
    <property type="molecule type" value="Genomic_DNA"/>
</dbReference>
<evidence type="ECO:0000256" key="2">
    <source>
        <dbReference type="ARBA" id="ARBA00023235"/>
    </source>
</evidence>
<evidence type="ECO:0000313" key="5">
    <source>
        <dbReference type="Proteomes" id="UP000665020"/>
    </source>
</evidence>
<name>A0A8A7KEP7_9FIRM</name>
<organism evidence="4 5">
    <name type="scientific">Iocasia fonsfrigidae</name>
    <dbReference type="NCBI Taxonomy" id="2682810"/>
    <lineage>
        <taxon>Bacteria</taxon>
        <taxon>Bacillati</taxon>
        <taxon>Bacillota</taxon>
        <taxon>Clostridia</taxon>
        <taxon>Halanaerobiales</taxon>
        <taxon>Halanaerobiaceae</taxon>
        <taxon>Iocasia</taxon>
    </lineage>
</organism>
<dbReference type="EC" id="5.3.1.6" evidence="4"/>
<sequence>MAEYIFRKLLAEEGLKNWQVSSAGLMALPGQSISAMARKVMEEDGTKVDGHLSRLLSRKILERADVVLTMTDHHRKMILDSYPEFSNKVFTIRGFLGEKGKIDISDPYGQPEERYREIRDEIKKISKMLLGKLNYFSLKEEGNLRNLENNKHRGDKVNIAIGSDHAGYEFKQEIIKYLEDEGYQYKDMGTDSTVSIDYPDYGYKVASAVAEGEYDKGILICGTGIGMSITANKVKGIRAALCHDVFSARATRNHNNSNVLAMGARVIGIGLALEIVKTWLGEDFDGGRHQRRVDKMHSIERGEYKGDE</sequence>
<reference evidence="4" key="1">
    <citation type="submission" date="2019-12" db="EMBL/GenBank/DDBJ databases">
        <authorList>
            <person name="zhang j."/>
            <person name="sun C.M."/>
        </authorList>
    </citation>
    <scope>NUCLEOTIDE SEQUENCE</scope>
    <source>
        <strain evidence="4">NS-1</strain>
    </source>
</reference>
<comment type="similarity">
    <text evidence="1">Belongs to the LacAB/RpiB family.</text>
</comment>
<proteinExistence type="inferred from homology"/>
<dbReference type="PANTHER" id="PTHR43732">
    <property type="entry name" value="RIBOSE 5-PHOSPHATE ISOMERASE-RELATED"/>
    <property type="match status" value="1"/>
</dbReference>
<dbReference type="InterPro" id="IPR004785">
    <property type="entry name" value="RpiB"/>
</dbReference>
<dbReference type="Gene3D" id="3.40.1400.10">
    <property type="entry name" value="Sugar-phosphate isomerase, RpiB/LacA/LacB"/>
    <property type="match status" value="1"/>
</dbReference>
<dbReference type="GO" id="GO:0004751">
    <property type="term" value="F:ribose-5-phosphate isomerase activity"/>
    <property type="evidence" value="ECO:0007669"/>
    <property type="project" value="UniProtKB-EC"/>
</dbReference>
<dbReference type="GO" id="GO:0005975">
    <property type="term" value="P:carbohydrate metabolic process"/>
    <property type="evidence" value="ECO:0007669"/>
    <property type="project" value="InterPro"/>
</dbReference>
<dbReference type="Proteomes" id="UP000665020">
    <property type="component" value="Chromosome"/>
</dbReference>
<dbReference type="NCBIfam" id="TIGR00689">
    <property type="entry name" value="rpiB_lacA_lacB"/>
    <property type="match status" value="1"/>
</dbReference>
<dbReference type="SUPFAM" id="SSF52788">
    <property type="entry name" value="Phosphotyrosine protein phosphatases I"/>
    <property type="match status" value="1"/>
</dbReference>
<evidence type="ECO:0000313" key="4">
    <source>
        <dbReference type="EMBL" id="QTL99891.1"/>
    </source>
</evidence>
<dbReference type="AlphaFoldDB" id="A0A8A7KEP7"/>
<dbReference type="PANTHER" id="PTHR43732:SF1">
    <property type="entry name" value="RIBOSE 5-PHOSPHATE ISOMERASE"/>
    <property type="match status" value="1"/>
</dbReference>
<dbReference type="InterPro" id="IPR036196">
    <property type="entry name" value="Ptyr_pPase_sf"/>
</dbReference>
<dbReference type="SMART" id="SM00226">
    <property type="entry name" value="LMWPc"/>
    <property type="match status" value="1"/>
</dbReference>
<dbReference type="InterPro" id="IPR051812">
    <property type="entry name" value="SPI_LacAB/RpiB"/>
</dbReference>
<gene>
    <name evidence="4" type="primary">rpiB</name>
    <name evidence="4" type="ORF">GM661_02165</name>
</gene>
<dbReference type="KEGG" id="ifn:GM661_02165"/>
<dbReference type="NCBIfam" id="NF004051">
    <property type="entry name" value="PRK05571.1"/>
    <property type="match status" value="1"/>
</dbReference>
<evidence type="ECO:0000256" key="1">
    <source>
        <dbReference type="ARBA" id="ARBA00008754"/>
    </source>
</evidence>
<dbReference type="SUPFAM" id="SSF89623">
    <property type="entry name" value="Ribose/Galactose isomerase RpiB/AlsB"/>
    <property type="match status" value="1"/>
</dbReference>
<dbReference type="InterPro" id="IPR036569">
    <property type="entry name" value="RpiB_LacA_LacB_sf"/>
</dbReference>
<dbReference type="Pfam" id="PF01451">
    <property type="entry name" value="LMWPc"/>
    <property type="match status" value="1"/>
</dbReference>
<dbReference type="Pfam" id="PF02502">
    <property type="entry name" value="LacAB_rpiB"/>
    <property type="match status" value="1"/>
</dbReference>
<dbReference type="Gene3D" id="3.40.50.2300">
    <property type="match status" value="1"/>
</dbReference>